<evidence type="ECO:0000313" key="3">
    <source>
        <dbReference type="Proteomes" id="UP001220010"/>
    </source>
</evidence>
<accession>A0ABT5X4K0</accession>
<proteinExistence type="predicted"/>
<name>A0ABT5X4K0_9EURY</name>
<protein>
    <submittedName>
        <fullName evidence="2">Uncharacterized protein</fullName>
    </submittedName>
</protein>
<dbReference type="Proteomes" id="UP001220010">
    <property type="component" value="Unassembled WGS sequence"/>
</dbReference>
<sequence>MRSRSTYRGRQRRSRGPIVGEEGYQVFDPPYAGVGLTPGEEG</sequence>
<gene>
    <name evidence="2" type="ORF">P0O15_00240</name>
</gene>
<organism evidence="2 3">
    <name type="scientific">Candidatus Methanocrinis natronophilus</name>
    <dbReference type="NCBI Taxonomy" id="3033396"/>
    <lineage>
        <taxon>Archaea</taxon>
        <taxon>Methanobacteriati</taxon>
        <taxon>Methanobacteriota</taxon>
        <taxon>Stenosarchaea group</taxon>
        <taxon>Methanomicrobia</taxon>
        <taxon>Methanotrichales</taxon>
        <taxon>Methanotrichaceae</taxon>
        <taxon>Methanocrinis</taxon>
    </lineage>
</organism>
<reference evidence="2 3" key="1">
    <citation type="submission" date="2023-03" db="EMBL/GenBank/DDBJ databases">
        <title>WGS of Methanotrichaceae archaeon Mx.</title>
        <authorList>
            <person name="Sorokin D.Y."/>
            <person name="Merkel A.Y."/>
        </authorList>
    </citation>
    <scope>NUCLEOTIDE SEQUENCE [LARGE SCALE GENOMIC DNA]</scope>
    <source>
        <strain evidence="2 3">Mx</strain>
    </source>
</reference>
<dbReference type="EMBL" id="JARFPK010000001">
    <property type="protein sequence ID" value="MDF0589611.1"/>
    <property type="molecule type" value="Genomic_DNA"/>
</dbReference>
<keyword evidence="3" id="KW-1185">Reference proteome</keyword>
<evidence type="ECO:0000313" key="2">
    <source>
        <dbReference type="EMBL" id="MDF0589611.1"/>
    </source>
</evidence>
<feature type="compositionally biased region" description="Basic residues" evidence="1">
    <location>
        <begin position="1"/>
        <end position="15"/>
    </location>
</feature>
<evidence type="ECO:0000256" key="1">
    <source>
        <dbReference type="SAM" id="MobiDB-lite"/>
    </source>
</evidence>
<feature type="region of interest" description="Disordered" evidence="1">
    <location>
        <begin position="1"/>
        <end position="42"/>
    </location>
</feature>
<dbReference type="RefSeq" id="WP_316965373.1">
    <property type="nucleotide sequence ID" value="NZ_JARFPK010000001.1"/>
</dbReference>
<comment type="caution">
    <text evidence="2">The sequence shown here is derived from an EMBL/GenBank/DDBJ whole genome shotgun (WGS) entry which is preliminary data.</text>
</comment>